<evidence type="ECO:0000259" key="1">
    <source>
        <dbReference type="Pfam" id="PF04471"/>
    </source>
</evidence>
<dbReference type="GO" id="GO:0009307">
    <property type="term" value="P:DNA restriction-modification system"/>
    <property type="evidence" value="ECO:0007669"/>
    <property type="project" value="InterPro"/>
</dbReference>
<dbReference type="Gene3D" id="3.40.1350.10">
    <property type="match status" value="1"/>
</dbReference>
<dbReference type="InterPro" id="IPR011856">
    <property type="entry name" value="tRNA_endonuc-like_dom_sf"/>
</dbReference>
<dbReference type="InterPro" id="IPR007560">
    <property type="entry name" value="Restrct_endonuc_IV_Mrr"/>
</dbReference>
<dbReference type="AlphaFoldDB" id="A0A0D6PZ90"/>
<reference evidence="2 3" key="1">
    <citation type="submission" date="2012-11" db="EMBL/GenBank/DDBJ databases">
        <title>Whole genome sequence of Gluconacetobacter europaeus NBRC3261.</title>
        <authorList>
            <person name="Azuma Y."/>
            <person name="Higashiura N."/>
            <person name="Hirakawa H."/>
            <person name="Matsushita K."/>
        </authorList>
    </citation>
    <scope>NUCLEOTIDE SEQUENCE [LARGE SCALE GENOMIC DNA]</scope>
    <source>
        <strain evidence="2 3">NBRC 3261</strain>
    </source>
</reference>
<proteinExistence type="predicted"/>
<dbReference type="InterPro" id="IPR052906">
    <property type="entry name" value="Type_IV_Methyl-Rstrct_Enzyme"/>
</dbReference>
<dbReference type="Proteomes" id="UP000032675">
    <property type="component" value="Unassembled WGS sequence"/>
</dbReference>
<keyword evidence="2" id="KW-0255">Endonuclease</keyword>
<feature type="domain" description="Restriction endonuclease type IV Mrr" evidence="1">
    <location>
        <begin position="23"/>
        <end position="144"/>
    </location>
</feature>
<dbReference type="GO" id="GO:0015666">
    <property type="term" value="F:restriction endodeoxyribonuclease activity"/>
    <property type="evidence" value="ECO:0007669"/>
    <property type="project" value="TreeGrafter"/>
</dbReference>
<comment type="caution">
    <text evidence="2">The sequence shown here is derived from an EMBL/GenBank/DDBJ whole genome shotgun (WGS) entry which is preliminary data.</text>
</comment>
<dbReference type="InterPro" id="IPR011335">
    <property type="entry name" value="Restrct_endonuc-II-like"/>
</dbReference>
<accession>A0A0D6PZ90</accession>
<dbReference type="Pfam" id="PF04471">
    <property type="entry name" value="Mrr_cat"/>
    <property type="match status" value="1"/>
</dbReference>
<evidence type="ECO:0000313" key="3">
    <source>
        <dbReference type="Proteomes" id="UP000032675"/>
    </source>
</evidence>
<dbReference type="PANTHER" id="PTHR30015:SF7">
    <property type="entry name" value="TYPE IV METHYL-DIRECTED RESTRICTION ENZYME ECOKMRR"/>
    <property type="match status" value="1"/>
</dbReference>
<gene>
    <name evidence="2" type="ORF">Geu3261_0065_001</name>
</gene>
<dbReference type="SUPFAM" id="SSF52980">
    <property type="entry name" value="Restriction endonuclease-like"/>
    <property type="match status" value="1"/>
</dbReference>
<keyword evidence="2" id="KW-0540">Nuclease</keyword>
<keyword evidence="2" id="KW-0378">Hydrolase</keyword>
<dbReference type="GO" id="GO:0003677">
    <property type="term" value="F:DNA binding"/>
    <property type="evidence" value="ECO:0007669"/>
    <property type="project" value="InterPro"/>
</dbReference>
<evidence type="ECO:0000313" key="2">
    <source>
        <dbReference type="EMBL" id="GAN96353.1"/>
    </source>
</evidence>
<name>A0A0D6PZ90_KOMEU</name>
<sequence length="173" mass="18797">MIENAAGALEADLKEKLLARILEETPEFFEHLIIDLLLAMGYGGSRRDAGQHVGGSGDGGVDGLIHEDQLGLDSIYLQAKRYQPENRISPAQVQGFIGALHGKNAQKGVFITTSTFTTAAREAASHISNLRVILIDGEALADLLLRFNVGVRVAHRVEVKKIDLDYFSPETSD</sequence>
<protein>
    <submittedName>
        <fullName evidence="2">Restriction endonuclease</fullName>
    </submittedName>
</protein>
<dbReference type="EMBL" id="BANI01000059">
    <property type="protein sequence ID" value="GAN96353.1"/>
    <property type="molecule type" value="Genomic_DNA"/>
</dbReference>
<dbReference type="PANTHER" id="PTHR30015">
    <property type="entry name" value="MRR RESTRICTION SYSTEM PROTEIN"/>
    <property type="match status" value="1"/>
</dbReference>
<organism evidence="2 3">
    <name type="scientific">Komagataeibacter europaeus NBRC 3261</name>
    <dbReference type="NCBI Taxonomy" id="1234669"/>
    <lineage>
        <taxon>Bacteria</taxon>
        <taxon>Pseudomonadati</taxon>
        <taxon>Pseudomonadota</taxon>
        <taxon>Alphaproteobacteria</taxon>
        <taxon>Acetobacterales</taxon>
        <taxon>Acetobacteraceae</taxon>
        <taxon>Komagataeibacter</taxon>
    </lineage>
</organism>